<protein>
    <submittedName>
        <fullName evidence="2">Uncharacterized protein</fullName>
    </submittedName>
</protein>
<keyword evidence="3" id="KW-1185">Reference proteome</keyword>
<feature type="region of interest" description="Disordered" evidence="1">
    <location>
        <begin position="24"/>
        <end position="64"/>
    </location>
</feature>
<evidence type="ECO:0000313" key="2">
    <source>
        <dbReference type="EMBL" id="GJT08347.1"/>
    </source>
</evidence>
<reference evidence="2" key="1">
    <citation type="journal article" date="2022" name="Int. J. Mol. Sci.">
        <title>Draft Genome of Tanacetum Coccineum: Genomic Comparison of Closely Related Tanacetum-Family Plants.</title>
        <authorList>
            <person name="Yamashiro T."/>
            <person name="Shiraishi A."/>
            <person name="Nakayama K."/>
            <person name="Satake H."/>
        </authorList>
    </citation>
    <scope>NUCLEOTIDE SEQUENCE</scope>
</reference>
<evidence type="ECO:0000313" key="3">
    <source>
        <dbReference type="Proteomes" id="UP001151760"/>
    </source>
</evidence>
<gene>
    <name evidence="2" type="ORF">Tco_0842809</name>
</gene>
<dbReference type="EMBL" id="BQNB010012823">
    <property type="protein sequence ID" value="GJT08347.1"/>
    <property type="molecule type" value="Genomic_DNA"/>
</dbReference>
<proteinExistence type="predicted"/>
<reference evidence="2" key="2">
    <citation type="submission" date="2022-01" db="EMBL/GenBank/DDBJ databases">
        <authorList>
            <person name="Yamashiro T."/>
            <person name="Shiraishi A."/>
            <person name="Satake H."/>
            <person name="Nakayama K."/>
        </authorList>
    </citation>
    <scope>NUCLEOTIDE SEQUENCE</scope>
</reference>
<dbReference type="Proteomes" id="UP001151760">
    <property type="component" value="Unassembled WGS sequence"/>
</dbReference>
<comment type="caution">
    <text evidence="2">The sequence shown here is derived from an EMBL/GenBank/DDBJ whole genome shotgun (WGS) entry which is preliminary data.</text>
</comment>
<name>A0ABQ5B318_9ASTR</name>
<feature type="compositionally biased region" description="Low complexity" evidence="1">
    <location>
        <begin position="24"/>
        <end position="38"/>
    </location>
</feature>
<sequence>MKPLQRLIHVDEDEDLYRIDKASGASGAFGTTGASDSAQAPPPPPPVSSTRRRSDLSTGTLQPESIARIPDDLHMDEDTTADVQVLSSDDEVGRDHVPTENSLLAQTEDMATFMDWFCKQRGISELTPKDLEGPAFEIIKVFHPDVIHLQFQMEECHKLLTDQVDDASSGHGVSNDWSQSWPDCLVNLNVECGILSDVGLEQLAMYGISSLVGSTDNDSTLTTPFSSDRSPPEDTRFSLTTVKLWTRNLVYLTLVVEGLFSGIIENSPKGSHIQEDSYGVQDDHEEFSENKGIVRTEMELVLEMKPNKVLVMKSREQTSMEYSVWLHISMIDTYTGIPVRGDSSYREST</sequence>
<organism evidence="2 3">
    <name type="scientific">Tanacetum coccineum</name>
    <dbReference type="NCBI Taxonomy" id="301880"/>
    <lineage>
        <taxon>Eukaryota</taxon>
        <taxon>Viridiplantae</taxon>
        <taxon>Streptophyta</taxon>
        <taxon>Embryophyta</taxon>
        <taxon>Tracheophyta</taxon>
        <taxon>Spermatophyta</taxon>
        <taxon>Magnoliopsida</taxon>
        <taxon>eudicotyledons</taxon>
        <taxon>Gunneridae</taxon>
        <taxon>Pentapetalae</taxon>
        <taxon>asterids</taxon>
        <taxon>campanulids</taxon>
        <taxon>Asterales</taxon>
        <taxon>Asteraceae</taxon>
        <taxon>Asteroideae</taxon>
        <taxon>Anthemideae</taxon>
        <taxon>Anthemidinae</taxon>
        <taxon>Tanacetum</taxon>
    </lineage>
</organism>
<accession>A0ABQ5B318</accession>
<evidence type="ECO:0000256" key="1">
    <source>
        <dbReference type="SAM" id="MobiDB-lite"/>
    </source>
</evidence>